<dbReference type="PANTHER" id="PTHR41700:SF1">
    <property type="entry name" value="N-ACETYLTRANSFERASE DOMAIN-CONTAINING PROTEIN"/>
    <property type="match status" value="1"/>
</dbReference>
<dbReference type="AlphaFoldDB" id="A0AAE6Y3I8"/>
<evidence type="ECO:0000313" key="1">
    <source>
        <dbReference type="EMBL" id="QIT42237.1"/>
    </source>
</evidence>
<name>A0AAE6Y3I8_STRAT</name>
<proteinExistence type="predicted"/>
<dbReference type="PANTHER" id="PTHR41700">
    <property type="entry name" value="GCN5-RELATED N-ACETYLTRANSFERASE"/>
    <property type="match status" value="1"/>
</dbReference>
<dbReference type="Proteomes" id="UP000502504">
    <property type="component" value="Chromosome"/>
</dbReference>
<dbReference type="RefSeq" id="WP_143648285.1">
    <property type="nucleotide sequence ID" value="NZ_CM007717.1"/>
</dbReference>
<dbReference type="InterPro" id="IPR038764">
    <property type="entry name" value="GNAT_N_AcTrfase_prd"/>
</dbReference>
<accession>A0AAE6Y3I8</accession>
<dbReference type="EMBL" id="CP050692">
    <property type="protein sequence ID" value="QIT42237.1"/>
    <property type="molecule type" value="Genomic_DNA"/>
</dbReference>
<organism evidence="1 2">
    <name type="scientific">Streptomyces antibioticus</name>
    <dbReference type="NCBI Taxonomy" id="1890"/>
    <lineage>
        <taxon>Bacteria</taxon>
        <taxon>Bacillati</taxon>
        <taxon>Actinomycetota</taxon>
        <taxon>Actinomycetes</taxon>
        <taxon>Kitasatosporales</taxon>
        <taxon>Streptomycetaceae</taxon>
        <taxon>Streptomyces</taxon>
    </lineage>
</organism>
<dbReference type="InterPro" id="IPR016181">
    <property type="entry name" value="Acyl_CoA_acyltransferase"/>
</dbReference>
<dbReference type="SUPFAM" id="SSF55729">
    <property type="entry name" value="Acyl-CoA N-acyltransferases (Nat)"/>
    <property type="match status" value="1"/>
</dbReference>
<protein>
    <recommendedName>
        <fullName evidence="3">N-acetyltransferase domain-containing protein</fullName>
    </recommendedName>
</protein>
<evidence type="ECO:0008006" key="3">
    <source>
        <dbReference type="Google" id="ProtNLM"/>
    </source>
</evidence>
<reference evidence="1 2" key="1">
    <citation type="submission" date="2020-03" db="EMBL/GenBank/DDBJ databases">
        <title>Is there a link between lipid content and antibiotic production in Streptomyces?</title>
        <authorList>
            <person name="David M."/>
            <person name="Lejeune C."/>
            <person name="Abreu S."/>
            <person name="Thibessard A."/>
            <person name="Leblond P."/>
            <person name="Chaminade P."/>
            <person name="Virolle M.-J."/>
        </authorList>
    </citation>
    <scope>NUCLEOTIDE SEQUENCE [LARGE SCALE GENOMIC DNA]</scope>
    <source>
        <strain evidence="1 2">DSM 41481</strain>
    </source>
</reference>
<sequence length="286" mass="30481">MNATATPRCAAGTRPAAPLVVRDVDGPLEMADCVALYERVMGLRPGDGSLNPRLLTALQDNSGLVVGAYLGEALVGFTYSFLARERDTDGQGPRLYQYSQLAVVAHERQGLGIGRLLKLGQRDRCLAEGTTLIRWAYDPMQTRNAHFNLDVLGAVVDAVKPAMYGASGFGAATGESTDRFIVSWHLDAPARPAAPAPGALPGGWSVGQVYDDGDDRIVVLPDDWLRLRADAGPEHAARLRGRLTSAFARLLADRTAVSCVRLPDGLAAYRFIPRAAAPGTALRASC</sequence>
<evidence type="ECO:0000313" key="2">
    <source>
        <dbReference type="Proteomes" id="UP000502504"/>
    </source>
</evidence>
<gene>
    <name evidence="1" type="ORF">HCX60_00765</name>
</gene>
<dbReference type="Gene3D" id="3.40.630.30">
    <property type="match status" value="1"/>
</dbReference>